<sequence>MILLCRKWFNGVWRANRNLQDVPSRGFSRILSTGKCRGRTPSLTDKADADHAAYPVAMYARSEPGRRWVVQMQCAAPSGLSVFFLKRDRQGHGLRRRRSTGLSLLFPAGRGYGSVSAAAGSVRKPPARDTSSGFQGMHDIVPLCPPFPYIGRSDGRDFRRSVRSVPASIFPVVYN</sequence>
<keyword evidence="2" id="KW-1185">Reference proteome</keyword>
<reference evidence="1 2" key="1">
    <citation type="submission" date="2018-03" db="EMBL/GenBank/DDBJ databases">
        <title>Genomic Encyclopedia of Archaeal and Bacterial Type Strains, Phase II (KMG-II): from individual species to whole genera.</title>
        <authorList>
            <person name="Goeker M."/>
        </authorList>
    </citation>
    <scope>NUCLEOTIDE SEQUENCE [LARGE SCALE GENOMIC DNA]</scope>
    <source>
        <strain evidence="1 2">DSM 44946</strain>
    </source>
</reference>
<evidence type="ECO:0000313" key="2">
    <source>
        <dbReference type="Proteomes" id="UP000237797"/>
    </source>
</evidence>
<proteinExistence type="predicted"/>
<dbReference type="Proteomes" id="UP000237797">
    <property type="component" value="Unassembled WGS sequence"/>
</dbReference>
<organism evidence="1 2">
    <name type="scientific">Planifilum fimeticola</name>
    <dbReference type="NCBI Taxonomy" id="201975"/>
    <lineage>
        <taxon>Bacteria</taxon>
        <taxon>Bacillati</taxon>
        <taxon>Bacillota</taxon>
        <taxon>Bacilli</taxon>
        <taxon>Bacillales</taxon>
        <taxon>Thermoactinomycetaceae</taxon>
        <taxon>Planifilum</taxon>
    </lineage>
</organism>
<dbReference type="EMBL" id="PVNE01000018">
    <property type="protein sequence ID" value="PRX39951.1"/>
    <property type="molecule type" value="Genomic_DNA"/>
</dbReference>
<name>A0A2T0LD53_9BACL</name>
<gene>
    <name evidence="1" type="ORF">CLV97_11826</name>
</gene>
<protein>
    <submittedName>
        <fullName evidence="1">Uncharacterized protein</fullName>
    </submittedName>
</protein>
<accession>A0A2T0LD53</accession>
<dbReference type="AlphaFoldDB" id="A0A2T0LD53"/>
<comment type="caution">
    <text evidence="1">The sequence shown here is derived from an EMBL/GenBank/DDBJ whole genome shotgun (WGS) entry which is preliminary data.</text>
</comment>
<evidence type="ECO:0000313" key="1">
    <source>
        <dbReference type="EMBL" id="PRX39951.1"/>
    </source>
</evidence>